<protein>
    <submittedName>
        <fullName evidence="7">NAD(P)/FAD-dependent oxidoreductase</fullName>
    </submittedName>
</protein>
<keyword evidence="8" id="KW-1185">Reference proteome</keyword>
<keyword evidence="3" id="KW-0285">Flavoprotein</keyword>
<evidence type="ECO:0000313" key="8">
    <source>
        <dbReference type="Proteomes" id="UP001597044"/>
    </source>
</evidence>
<dbReference type="PRINTS" id="PR00411">
    <property type="entry name" value="PNDRDTASEI"/>
</dbReference>
<evidence type="ECO:0000256" key="2">
    <source>
        <dbReference type="ARBA" id="ARBA00006442"/>
    </source>
</evidence>
<comment type="caution">
    <text evidence="7">The sequence shown here is derived from an EMBL/GenBank/DDBJ whole genome shotgun (WGS) entry which is preliminary data.</text>
</comment>
<dbReference type="InterPro" id="IPR050260">
    <property type="entry name" value="FAD-bd_OxRdtase"/>
</dbReference>
<dbReference type="Gene3D" id="3.30.390.30">
    <property type="match status" value="1"/>
</dbReference>
<evidence type="ECO:0000259" key="6">
    <source>
        <dbReference type="Pfam" id="PF18267"/>
    </source>
</evidence>
<dbReference type="InterPro" id="IPR041575">
    <property type="entry name" value="Rubredoxin_C"/>
</dbReference>
<dbReference type="InterPro" id="IPR023753">
    <property type="entry name" value="FAD/NAD-binding_dom"/>
</dbReference>
<evidence type="ECO:0000259" key="5">
    <source>
        <dbReference type="Pfam" id="PF07992"/>
    </source>
</evidence>
<dbReference type="PANTHER" id="PTHR43429">
    <property type="entry name" value="PYRIDINE NUCLEOTIDE-DISULFIDE OXIDOREDUCTASE DOMAIN-CONTAINING"/>
    <property type="match status" value="1"/>
</dbReference>
<reference evidence="8" key="1">
    <citation type="journal article" date="2019" name="Int. J. Syst. Evol. Microbiol.">
        <title>The Global Catalogue of Microorganisms (GCM) 10K type strain sequencing project: providing services to taxonomists for standard genome sequencing and annotation.</title>
        <authorList>
            <consortium name="The Broad Institute Genomics Platform"/>
            <consortium name="The Broad Institute Genome Sequencing Center for Infectious Disease"/>
            <person name="Wu L."/>
            <person name="Ma J."/>
        </authorList>
    </citation>
    <scope>NUCLEOTIDE SEQUENCE [LARGE SCALE GENOMIC DNA]</scope>
    <source>
        <strain evidence="8">CCUG 63419</strain>
    </source>
</reference>
<evidence type="ECO:0000256" key="4">
    <source>
        <dbReference type="ARBA" id="ARBA00022827"/>
    </source>
</evidence>
<evidence type="ECO:0000313" key="7">
    <source>
        <dbReference type="EMBL" id="MFD0949076.1"/>
    </source>
</evidence>
<name>A0ABW3HC64_9GAMM</name>
<dbReference type="Proteomes" id="UP001597044">
    <property type="component" value="Unassembled WGS sequence"/>
</dbReference>
<dbReference type="Pfam" id="PF18267">
    <property type="entry name" value="Rubredoxin_C"/>
    <property type="match status" value="1"/>
</dbReference>
<comment type="cofactor">
    <cofactor evidence="1">
        <name>FAD</name>
        <dbReference type="ChEBI" id="CHEBI:57692"/>
    </cofactor>
</comment>
<organism evidence="7 8">
    <name type="scientific">Paraperlucidibaca wandonensis</name>
    <dbReference type="NCBI Taxonomy" id="1268273"/>
    <lineage>
        <taxon>Bacteria</taxon>
        <taxon>Pseudomonadati</taxon>
        <taxon>Pseudomonadota</taxon>
        <taxon>Gammaproteobacteria</taxon>
        <taxon>Moraxellales</taxon>
        <taxon>Moraxellaceae</taxon>
        <taxon>Paraperlucidibaca</taxon>
    </lineage>
</organism>
<feature type="domain" description="NADH-rubredoxin oxidoreductase C-terminal" evidence="6">
    <location>
        <begin position="322"/>
        <end position="388"/>
    </location>
</feature>
<dbReference type="PANTHER" id="PTHR43429:SF3">
    <property type="entry name" value="NITRITE REDUCTASE [NAD(P)H]"/>
    <property type="match status" value="1"/>
</dbReference>
<keyword evidence="4" id="KW-0274">FAD</keyword>
<evidence type="ECO:0000256" key="3">
    <source>
        <dbReference type="ARBA" id="ARBA00022630"/>
    </source>
</evidence>
<dbReference type="Pfam" id="PF07992">
    <property type="entry name" value="Pyr_redox_2"/>
    <property type="match status" value="1"/>
</dbReference>
<dbReference type="SUPFAM" id="SSF51905">
    <property type="entry name" value="FAD/NAD(P)-binding domain"/>
    <property type="match status" value="2"/>
</dbReference>
<proteinExistence type="inferred from homology"/>
<dbReference type="EMBL" id="JBHTIT010000001">
    <property type="protein sequence ID" value="MFD0949076.1"/>
    <property type="molecule type" value="Genomic_DNA"/>
</dbReference>
<sequence length="404" mass="43035">MTARRLLIIGNGMAATRLLDELLARGMSGSDIAVVGEEDAHGYNRIALSPWLAGEKSLEQLITHDAEWYAAHDIALYLADPVVSVAIAKREVCLASGRVLAWQQLVFATGSRATRLSIPGHDLAGVNVFRSLADAEAIAATAVAGQRAVVIGGGLLGLEAAWGLRQRGLEVSVVHNGEWLMNRQLDAEAGALLAQALNARGIALHFGARSEAFVGDGELAGLRLRLSAGQEQILPCELAIMSLGITPEMSLAISAGLRCARAICVDAWLRSSAENVFALGECCEIDGESFGLVAPIYQQAKILADTLIGVCNLGYRRIASPTRLKVTGIDLFSAGELHDLADCKSIAWRDTQRGHYRRLWFRHHQLIAAVLFGDVDDGGAFFDVIEQGLPVADPVALMLTGSAA</sequence>
<accession>A0ABW3HC64</accession>
<feature type="domain" description="FAD/NAD(P)-binding" evidence="5">
    <location>
        <begin position="5"/>
        <end position="287"/>
    </location>
</feature>
<gene>
    <name evidence="7" type="ORF">ACFQ0F_01480</name>
</gene>
<dbReference type="InterPro" id="IPR036188">
    <property type="entry name" value="FAD/NAD-bd_sf"/>
</dbReference>
<comment type="similarity">
    <text evidence="2">Belongs to the FAD-dependent oxidoreductase family.</text>
</comment>
<dbReference type="InterPro" id="IPR016156">
    <property type="entry name" value="FAD/NAD-linked_Rdtase_dimer_sf"/>
</dbReference>
<evidence type="ECO:0000256" key="1">
    <source>
        <dbReference type="ARBA" id="ARBA00001974"/>
    </source>
</evidence>
<dbReference type="Gene3D" id="3.50.50.60">
    <property type="entry name" value="FAD/NAD(P)-binding domain"/>
    <property type="match status" value="2"/>
</dbReference>
<dbReference type="RefSeq" id="WP_379068313.1">
    <property type="nucleotide sequence ID" value="NZ_JBHTIT010000001.1"/>
</dbReference>
<dbReference type="PRINTS" id="PR00368">
    <property type="entry name" value="FADPNR"/>
</dbReference>